<feature type="domain" description="C2H2-type" evidence="2">
    <location>
        <begin position="229"/>
        <end position="252"/>
    </location>
</feature>
<evidence type="ECO:0000259" key="2">
    <source>
        <dbReference type="SMART" id="SM00355"/>
    </source>
</evidence>
<evidence type="ECO:0000313" key="3">
    <source>
        <dbReference type="EMBL" id="PLB33290.1"/>
    </source>
</evidence>
<proteinExistence type="predicted"/>
<feature type="compositionally biased region" description="Basic and acidic residues" evidence="1">
    <location>
        <begin position="390"/>
        <end position="409"/>
    </location>
</feature>
<organism evidence="3 4">
    <name type="scientific">Aspergillus candidus</name>
    <dbReference type="NCBI Taxonomy" id="41067"/>
    <lineage>
        <taxon>Eukaryota</taxon>
        <taxon>Fungi</taxon>
        <taxon>Dikarya</taxon>
        <taxon>Ascomycota</taxon>
        <taxon>Pezizomycotina</taxon>
        <taxon>Eurotiomycetes</taxon>
        <taxon>Eurotiomycetidae</taxon>
        <taxon>Eurotiales</taxon>
        <taxon>Aspergillaceae</taxon>
        <taxon>Aspergillus</taxon>
        <taxon>Aspergillus subgen. Circumdati</taxon>
    </lineage>
</organism>
<dbReference type="AlphaFoldDB" id="A0A2I2EY37"/>
<feature type="compositionally biased region" description="Basic and acidic residues" evidence="1">
    <location>
        <begin position="560"/>
        <end position="570"/>
    </location>
</feature>
<evidence type="ECO:0000256" key="1">
    <source>
        <dbReference type="SAM" id="MobiDB-lite"/>
    </source>
</evidence>
<feature type="region of interest" description="Disordered" evidence="1">
    <location>
        <begin position="305"/>
        <end position="458"/>
    </location>
</feature>
<dbReference type="EMBL" id="KZ559215">
    <property type="protein sequence ID" value="PLB33290.1"/>
    <property type="molecule type" value="Genomic_DNA"/>
</dbReference>
<feature type="region of interest" description="Disordered" evidence="1">
    <location>
        <begin position="1"/>
        <end position="80"/>
    </location>
</feature>
<reference evidence="3 4" key="1">
    <citation type="submission" date="2017-12" db="EMBL/GenBank/DDBJ databases">
        <authorList>
            <consortium name="DOE Joint Genome Institute"/>
            <person name="Haridas S."/>
            <person name="Kjaerbolling I."/>
            <person name="Vesth T.C."/>
            <person name="Frisvad J.C."/>
            <person name="Nybo J.L."/>
            <person name="Theobald S."/>
            <person name="Kuo A."/>
            <person name="Bowyer P."/>
            <person name="Matsuda Y."/>
            <person name="Mondo S."/>
            <person name="Lyhne E.K."/>
            <person name="Kogle M.E."/>
            <person name="Clum A."/>
            <person name="Lipzen A."/>
            <person name="Salamov A."/>
            <person name="Ngan C.Y."/>
            <person name="Daum C."/>
            <person name="Chiniquy J."/>
            <person name="Barry K."/>
            <person name="LaButti K."/>
            <person name="Simmons B.A."/>
            <person name="Magnuson J.K."/>
            <person name="Mortensen U.H."/>
            <person name="Larsen T.O."/>
            <person name="Grigoriev I.V."/>
            <person name="Baker S.E."/>
            <person name="Andersen M.R."/>
            <person name="Nordberg H.P."/>
            <person name="Cantor M.N."/>
            <person name="Hua S.X."/>
        </authorList>
    </citation>
    <scope>NUCLEOTIDE SEQUENCE [LARGE SCALE GENOMIC DNA]</scope>
    <source>
        <strain evidence="3 4">CBS 102.13</strain>
    </source>
</reference>
<evidence type="ECO:0000313" key="4">
    <source>
        <dbReference type="Proteomes" id="UP000234585"/>
    </source>
</evidence>
<feature type="compositionally biased region" description="Low complexity" evidence="1">
    <location>
        <begin position="327"/>
        <end position="348"/>
    </location>
</feature>
<feature type="region of interest" description="Disordered" evidence="1">
    <location>
        <begin position="543"/>
        <end position="570"/>
    </location>
</feature>
<dbReference type="GeneID" id="36525452"/>
<dbReference type="RefSeq" id="XP_024667302.1">
    <property type="nucleotide sequence ID" value="XM_024818292.1"/>
</dbReference>
<feature type="domain" description="C2H2-type" evidence="2">
    <location>
        <begin position="196"/>
        <end position="223"/>
    </location>
</feature>
<dbReference type="Gene3D" id="3.30.160.60">
    <property type="entry name" value="Classic Zinc Finger"/>
    <property type="match status" value="1"/>
</dbReference>
<gene>
    <name evidence="3" type="ORF">BDW47DRAFT_135276</name>
</gene>
<name>A0A2I2EY37_ASPCN</name>
<dbReference type="SMART" id="SM00355">
    <property type="entry name" value="ZnF_C2H2"/>
    <property type="match status" value="2"/>
</dbReference>
<sequence>MTQRRRAQGPVMGQGPLVFNVPDYNPGPLLSVPRLDTGMENSRLTDSHSQSQSPSSNPSPISPGSGGPDTLAADFGSIPGGDQGFVTGNANTLAGISSHITELEGLEASCIELFNPTWTGPTGGYTFDPLSDVRTDLQRLSATVQSSLGCLEVSQLSELKDLLSQTLPMLESMVQSVIELRIPPSPAESPEDEFSYRCLLCPSSRNQKCSKRGAFKRHVTDRHEPEYKYNCSVCPWYTHRRDKVHDHYRKYHGLIGRLTAGQVNSLGVRLPAPQNCGICPQPVNSYAAYFECFARHCRVLGNNSGETSHIGSRKNSDDSGNGGGSFSGQNGSFNNFGGPGGPSAFSYGNGDGYSGGPSNPHFGQSFGYNNQCSKDVVDPHQGQSSAPRNQDPHDKHTSQFEKCKDHPDHQTQNTDTQKKSPAMPVQHDSLDPSDQPEDRRTHLRGSTNGILGKSLPREPDTTEIRRCRSCGHSIDGCARCKTFGAAADRCHNCADKSCVRQMPRLQMPHLQMPHPADEALSPHFGPLDPKSALALRKSRSLPPYRKDKTRMALKSLPTSHPEEKAHGRHPGERDIALQELHNSLTVIARKQGALRAPCGNRNSVSGSLLDKTAIHRAYEDGATAPNYIIPRLERFSSDTWRQQRISLERDRYIARFLQGSLRQGIHVFNIPFRIPLDHRLDSQKRRKTALLLESTPSATCRLSLRRHSLKGTVQVVVGLLTLHASVAKTQSDAEPVEQDHLDDNGLIPYTLESPKVDAEICMPYSYNLLSHIVQVIGDWNAGLMDHLSFKSLQASGAVIDDEKSFVVSAFMSTLANIVQGPGYSGSIDLSQLSFL</sequence>
<keyword evidence="4" id="KW-1185">Reference proteome</keyword>
<dbReference type="OrthoDB" id="4501248at2759"/>
<dbReference type="Proteomes" id="UP000234585">
    <property type="component" value="Unassembled WGS sequence"/>
</dbReference>
<accession>A0A2I2EY37</accession>
<feature type="compositionally biased region" description="Low complexity" evidence="1">
    <location>
        <begin position="47"/>
        <end position="63"/>
    </location>
</feature>
<protein>
    <recommendedName>
        <fullName evidence="2">C2H2-type domain-containing protein</fullName>
    </recommendedName>
</protein>
<dbReference type="InterPro" id="IPR013087">
    <property type="entry name" value="Znf_C2H2_type"/>
</dbReference>